<accession>A0A7C0XAZ3</accession>
<dbReference type="EMBL" id="DRBW01000167">
    <property type="protein sequence ID" value="HDM90385.1"/>
    <property type="molecule type" value="Genomic_DNA"/>
</dbReference>
<keyword evidence="6 8" id="KW-0472">Membrane</keyword>
<dbReference type="GO" id="GO:0022857">
    <property type="term" value="F:transmembrane transporter activity"/>
    <property type="evidence" value="ECO:0007669"/>
    <property type="project" value="InterPro"/>
</dbReference>
<comment type="subcellular location">
    <subcellularLocation>
        <location evidence="1">Cell membrane</location>
        <topology evidence="1">Single-pass membrane protein</topology>
    </subcellularLocation>
    <subcellularLocation>
        <location evidence="7">Cell membrane</location>
        <topology evidence="7">Single-pass type II membrane protein</topology>
    </subcellularLocation>
</comment>
<proteinExistence type="inferred from homology"/>
<dbReference type="Proteomes" id="UP000885931">
    <property type="component" value="Unassembled WGS sequence"/>
</dbReference>
<keyword evidence="3" id="KW-1003">Cell membrane</keyword>
<gene>
    <name evidence="9" type="ORF">ENG67_04150</name>
</gene>
<evidence type="ECO:0000256" key="3">
    <source>
        <dbReference type="ARBA" id="ARBA00022475"/>
    </source>
</evidence>
<dbReference type="AlphaFoldDB" id="A0A7C0XAZ3"/>
<comment type="caution">
    <text evidence="9">The sequence shown here is derived from an EMBL/GenBank/DDBJ whole genome shotgun (WGS) entry which is preliminary data.</text>
</comment>
<dbReference type="Pfam" id="PF02472">
    <property type="entry name" value="ExbD"/>
    <property type="match status" value="1"/>
</dbReference>
<keyword evidence="4 7" id="KW-0812">Transmembrane</keyword>
<sequence length="135" mass="15247">MNHFKDTVSETIVPMAGVAMLVLIMLMVTAPVLLTHSNTRVNLPETRTAETKLEENLSITITPEGLLTLNDQPISSDSLKARLKRYYEKDPYRLTIIRADKREHFGKVIDLLSVVKSLGAKRIAFATVKKREKKL</sequence>
<evidence type="ECO:0000256" key="6">
    <source>
        <dbReference type="ARBA" id="ARBA00023136"/>
    </source>
</evidence>
<evidence type="ECO:0000256" key="8">
    <source>
        <dbReference type="SAM" id="Phobius"/>
    </source>
</evidence>
<feature type="transmembrane region" description="Helical" evidence="8">
    <location>
        <begin position="12"/>
        <end position="34"/>
    </location>
</feature>
<comment type="similarity">
    <text evidence="2 7">Belongs to the ExbD/TolR family.</text>
</comment>
<keyword evidence="7" id="KW-0653">Protein transport</keyword>
<evidence type="ECO:0000256" key="2">
    <source>
        <dbReference type="ARBA" id="ARBA00005811"/>
    </source>
</evidence>
<keyword evidence="5 8" id="KW-1133">Transmembrane helix</keyword>
<dbReference type="InterPro" id="IPR003400">
    <property type="entry name" value="ExbD"/>
</dbReference>
<organism evidence="9">
    <name type="scientific">candidate division WOR-3 bacterium</name>
    <dbReference type="NCBI Taxonomy" id="2052148"/>
    <lineage>
        <taxon>Bacteria</taxon>
        <taxon>Bacteria division WOR-3</taxon>
    </lineage>
</organism>
<dbReference type="PANTHER" id="PTHR30558">
    <property type="entry name" value="EXBD MEMBRANE COMPONENT OF PMF-DRIVEN MACROMOLECULE IMPORT SYSTEM"/>
    <property type="match status" value="1"/>
</dbReference>
<evidence type="ECO:0000256" key="1">
    <source>
        <dbReference type="ARBA" id="ARBA00004162"/>
    </source>
</evidence>
<name>A0A7C0XAZ3_UNCW3</name>
<evidence type="ECO:0000313" key="9">
    <source>
        <dbReference type="EMBL" id="HDM90385.1"/>
    </source>
</evidence>
<evidence type="ECO:0000256" key="5">
    <source>
        <dbReference type="ARBA" id="ARBA00022989"/>
    </source>
</evidence>
<dbReference type="GO" id="GO:0005886">
    <property type="term" value="C:plasma membrane"/>
    <property type="evidence" value="ECO:0007669"/>
    <property type="project" value="UniProtKB-SubCell"/>
</dbReference>
<evidence type="ECO:0000256" key="4">
    <source>
        <dbReference type="ARBA" id="ARBA00022692"/>
    </source>
</evidence>
<dbReference type="GO" id="GO:0015031">
    <property type="term" value="P:protein transport"/>
    <property type="evidence" value="ECO:0007669"/>
    <property type="project" value="UniProtKB-KW"/>
</dbReference>
<protein>
    <submittedName>
        <fullName evidence="9">Biopolymer transporter ExbD</fullName>
    </submittedName>
</protein>
<keyword evidence="7" id="KW-0813">Transport</keyword>
<dbReference type="Gene3D" id="3.30.420.270">
    <property type="match status" value="1"/>
</dbReference>
<reference evidence="9" key="1">
    <citation type="journal article" date="2020" name="mSystems">
        <title>Genome- and Community-Level Interaction Insights into Carbon Utilization and Element Cycling Functions of Hydrothermarchaeota in Hydrothermal Sediment.</title>
        <authorList>
            <person name="Zhou Z."/>
            <person name="Liu Y."/>
            <person name="Xu W."/>
            <person name="Pan J."/>
            <person name="Luo Z.H."/>
            <person name="Li M."/>
        </authorList>
    </citation>
    <scope>NUCLEOTIDE SEQUENCE [LARGE SCALE GENOMIC DNA]</scope>
    <source>
        <strain evidence="9">HyVt-237</strain>
    </source>
</reference>
<evidence type="ECO:0000256" key="7">
    <source>
        <dbReference type="RuleBase" id="RU003879"/>
    </source>
</evidence>